<proteinExistence type="predicted"/>
<feature type="compositionally biased region" description="Low complexity" evidence="1">
    <location>
        <begin position="104"/>
        <end position="114"/>
    </location>
</feature>
<reference evidence="2 3" key="1">
    <citation type="journal article" date="2013" name="Genome Announc.">
        <title>Genome Sequence of the Pyrene- and Fluoranthene-Degrading Bacterium Cycloclasticus sp. Strain PY97M.</title>
        <authorList>
            <person name="Cui Z."/>
            <person name="Xu G."/>
            <person name="Li Q."/>
            <person name="Gao W."/>
            <person name="Zheng L."/>
        </authorList>
    </citation>
    <scope>NUCLEOTIDE SEQUENCE [LARGE SCALE GENOMIC DNA]</scope>
    <source>
        <strain evidence="2 3">PY97M</strain>
    </source>
</reference>
<evidence type="ECO:0000313" key="3">
    <source>
        <dbReference type="Proteomes" id="UP000015462"/>
    </source>
</evidence>
<evidence type="ECO:0000256" key="1">
    <source>
        <dbReference type="SAM" id="MobiDB-lite"/>
    </source>
</evidence>
<dbReference type="NCBIfam" id="NF033682">
    <property type="entry name" value="retention_LapA"/>
    <property type="match status" value="1"/>
</dbReference>
<dbReference type="RefSeq" id="WP_016390908.1">
    <property type="nucleotide sequence ID" value="NZ_KE646810.1"/>
</dbReference>
<gene>
    <name evidence="2" type="ORF">L196_10289</name>
</gene>
<feature type="region of interest" description="Disordered" evidence="1">
    <location>
        <begin position="98"/>
        <end position="122"/>
    </location>
</feature>
<evidence type="ECO:0000313" key="2">
    <source>
        <dbReference type="EMBL" id="EPD12502.1"/>
    </source>
</evidence>
<dbReference type="SUPFAM" id="SSF141072">
    <property type="entry name" value="CalX-like"/>
    <property type="match status" value="1"/>
</dbReference>
<dbReference type="Proteomes" id="UP000015462">
    <property type="component" value="Unassembled WGS sequence"/>
</dbReference>
<dbReference type="InterPro" id="IPR038081">
    <property type="entry name" value="CalX-like_sf"/>
</dbReference>
<dbReference type="Gene3D" id="2.60.40.2030">
    <property type="match status" value="1"/>
</dbReference>
<organism evidence="2 3">
    <name type="scientific">Cycloclasticus pugetii</name>
    <dbReference type="NCBI Taxonomy" id="34068"/>
    <lineage>
        <taxon>Bacteria</taxon>
        <taxon>Pseudomonadati</taxon>
        <taxon>Pseudomonadota</taxon>
        <taxon>Gammaproteobacteria</taxon>
        <taxon>Thiotrichales</taxon>
        <taxon>Piscirickettsiaceae</taxon>
        <taxon>Cycloclasticus</taxon>
    </lineage>
</organism>
<feature type="non-terminal residue" evidence="2">
    <location>
        <position position="336"/>
    </location>
</feature>
<dbReference type="InterPro" id="IPR047777">
    <property type="entry name" value="LapA-like_RM"/>
</dbReference>
<name>A0AB33Z0R0_9GAMM</name>
<protein>
    <submittedName>
        <fullName evidence="2">Type I secretion target domain-containing protein</fullName>
    </submittedName>
</protein>
<sequence>MANVGTVQSVTGIVKAIAEDGTERILSIGDTVAENEKIVTGDGVIVIAFSDGTVLDLGSNSSIVLNEDVLNQEGEQIAQNRADANDEVAALQEALANNPDFDPTAELPATAAGPAAGGTEGNNGHSIVSVDYLNPKAPVESGFDTLGISQEFLQPDEELPPVIEDAPMVSVSVQVEVQIDPENPDNPQEPPTTPTPEYPVVVTPAGVLVLEGTSEVQGEPGTRQVAFTLALDKVYGQDVQVTYIFQQTGADNGANTFGEDWFDGVSPITVTIPAGEQTFPVYVNIVEDSTPEEDGQFEIVLIDAVNATINPDASSVTVTIVDDDSITTVTVGDQTV</sequence>
<keyword evidence="3" id="KW-1185">Reference proteome</keyword>
<comment type="caution">
    <text evidence="2">The sequence shown here is derived from an EMBL/GenBank/DDBJ whole genome shotgun (WGS) entry which is preliminary data.</text>
</comment>
<dbReference type="AlphaFoldDB" id="A0AB33Z0R0"/>
<dbReference type="EMBL" id="ASHL01000010">
    <property type="protein sequence ID" value="EPD12502.1"/>
    <property type="molecule type" value="Genomic_DNA"/>
</dbReference>
<accession>A0AB33Z0R0</accession>